<gene>
    <name evidence="13" type="ORF">BPAG_LOCUS1133</name>
</gene>
<feature type="transmembrane region" description="Helical" evidence="12">
    <location>
        <begin position="61"/>
        <end position="83"/>
    </location>
</feature>
<keyword evidence="7" id="KW-0915">Sodium</keyword>
<dbReference type="STRING" id="6280.A0A0N4SZC2"/>
<feature type="transmembrane region" description="Helical" evidence="12">
    <location>
        <begin position="426"/>
        <end position="447"/>
    </location>
</feature>
<comment type="similarity">
    <text evidence="2 11">Belongs to the sodium:solute symporter (SSF) (TC 2.A.21) family.</text>
</comment>
<feature type="transmembrane region" description="Helical" evidence="12">
    <location>
        <begin position="378"/>
        <end position="405"/>
    </location>
</feature>
<feature type="transmembrane region" description="Helical" evidence="12">
    <location>
        <begin position="236"/>
        <end position="256"/>
    </location>
</feature>
<dbReference type="InterPro" id="IPR001734">
    <property type="entry name" value="Na/solute_symporter"/>
</dbReference>
<evidence type="ECO:0000256" key="3">
    <source>
        <dbReference type="ARBA" id="ARBA00022448"/>
    </source>
</evidence>
<dbReference type="AlphaFoldDB" id="A0A0N4SZC2"/>
<evidence type="ECO:0000256" key="8">
    <source>
        <dbReference type="ARBA" id="ARBA00023065"/>
    </source>
</evidence>
<evidence type="ECO:0000256" key="9">
    <source>
        <dbReference type="ARBA" id="ARBA00023136"/>
    </source>
</evidence>
<dbReference type="PROSITE" id="PS50283">
    <property type="entry name" value="NA_SOLUT_SYMP_3"/>
    <property type="match status" value="1"/>
</dbReference>
<feature type="transmembrane region" description="Helical" evidence="12">
    <location>
        <begin position="130"/>
        <end position="153"/>
    </location>
</feature>
<sequence>MSTACSKTTLAFEIPYSITGCHSGFLYYSRSIGFLLLSSSLCFISRYQQDTLVDIMDSVDVVVLIGLLVAISFFGLFTALRGVKQTSAAQILHGSNVSILTSALSVCSGFLSAISLLGFPAEVYYQGTMIFWYGPMYMVAFPIVAYCFLPVLYDMKLTSIYEYLEIRFNFACRFLASLTFCIQTWLYVSVALYAPALALSAIISIPLSLSIVLTAGLAAVYVTLGGAKASIYTSALQMALILISMVLIFSVSLYHFGFNSVLKTAVVGGRLQLLDFRIDPRIRHSVWSLIIGGTGNILCLFAANQLTTQRYMAMSSLRSAQRVILLNIPFTFLILTTYVGAGLIMYHRYFHCNPVLQSKDQLLPHFVVDELSSIPGMIGLFAASVYSAGLSTASASYSALAAVFIEDVVKQFQIKVQKHEPIKPNTSILLARYLPLLFCSLSMTIAYLCSIMKTMVLQVSLSIFGIAGGPVLSVFCLGMFFPKIKGLAAFAAQVASTIFCVFIAAGALVNHIRPVDLPVFETCEQTNITLTFVEKPEYGMVHPLYRDYYLFFSNSWLIQLFRISYQYYSISALLVAFVVAHIVQWFSGNTRHLPVEARLLSPLLRPRHNRKGTVTDCVSETRKDGEIPLETVK</sequence>
<evidence type="ECO:0000256" key="11">
    <source>
        <dbReference type="RuleBase" id="RU362091"/>
    </source>
</evidence>
<evidence type="ECO:0000256" key="12">
    <source>
        <dbReference type="SAM" id="Phobius"/>
    </source>
</evidence>
<evidence type="ECO:0000256" key="1">
    <source>
        <dbReference type="ARBA" id="ARBA00004651"/>
    </source>
</evidence>
<evidence type="ECO:0000256" key="2">
    <source>
        <dbReference type="ARBA" id="ARBA00006434"/>
    </source>
</evidence>
<keyword evidence="10" id="KW-0739">Sodium transport</keyword>
<evidence type="ECO:0000256" key="7">
    <source>
        <dbReference type="ARBA" id="ARBA00023053"/>
    </source>
</evidence>
<feature type="transmembrane region" description="Helical" evidence="12">
    <location>
        <begin position="487"/>
        <end position="509"/>
    </location>
</feature>
<organism evidence="15">
    <name type="scientific">Brugia pahangi</name>
    <name type="common">Filarial nematode worm</name>
    <dbReference type="NCBI Taxonomy" id="6280"/>
    <lineage>
        <taxon>Eukaryota</taxon>
        <taxon>Metazoa</taxon>
        <taxon>Ecdysozoa</taxon>
        <taxon>Nematoda</taxon>
        <taxon>Chromadorea</taxon>
        <taxon>Rhabditida</taxon>
        <taxon>Spirurina</taxon>
        <taxon>Spiruromorpha</taxon>
        <taxon>Filarioidea</taxon>
        <taxon>Onchocercidae</taxon>
        <taxon>Brugia</taxon>
    </lineage>
</organism>
<dbReference type="GO" id="GO:0006814">
    <property type="term" value="P:sodium ion transport"/>
    <property type="evidence" value="ECO:0007669"/>
    <property type="project" value="UniProtKB-KW"/>
</dbReference>
<keyword evidence="9 12" id="KW-0472">Membrane</keyword>
<name>A0A0N4SZC2_BRUPA</name>
<feature type="transmembrane region" description="Helical" evidence="12">
    <location>
        <begin position="565"/>
        <end position="583"/>
    </location>
</feature>
<reference evidence="13 14" key="2">
    <citation type="submission" date="2018-11" db="EMBL/GenBank/DDBJ databases">
        <authorList>
            <consortium name="Pathogen Informatics"/>
        </authorList>
    </citation>
    <scope>NUCLEOTIDE SEQUENCE [LARGE SCALE GENOMIC DNA]</scope>
</reference>
<dbReference type="NCBIfam" id="TIGR00813">
    <property type="entry name" value="sss"/>
    <property type="match status" value="1"/>
</dbReference>
<evidence type="ECO:0000256" key="10">
    <source>
        <dbReference type="ARBA" id="ARBA00023201"/>
    </source>
</evidence>
<keyword evidence="8" id="KW-0406">Ion transport</keyword>
<dbReference type="PANTHER" id="PTHR42985:SF2">
    <property type="entry name" value="SODIUM-DEPENDENT MULTIVITAMIN TRANSPORTER"/>
    <property type="match status" value="1"/>
</dbReference>
<feature type="transmembrane region" description="Helical" evidence="12">
    <location>
        <begin position="459"/>
        <end position="480"/>
    </location>
</feature>
<dbReference type="Gene3D" id="1.20.1730.10">
    <property type="entry name" value="Sodium/glucose cotransporter"/>
    <property type="match status" value="1"/>
</dbReference>
<dbReference type="Pfam" id="PF00474">
    <property type="entry name" value="SSF"/>
    <property type="match status" value="1"/>
</dbReference>
<dbReference type="Proteomes" id="UP000278627">
    <property type="component" value="Unassembled WGS sequence"/>
</dbReference>
<keyword evidence="6 12" id="KW-1133">Transmembrane helix</keyword>
<feature type="transmembrane region" description="Helical" evidence="12">
    <location>
        <begin position="324"/>
        <end position="346"/>
    </location>
</feature>
<feature type="transmembrane region" description="Helical" evidence="12">
    <location>
        <begin position="285"/>
        <end position="303"/>
    </location>
</feature>
<keyword evidence="5 12" id="KW-0812">Transmembrane</keyword>
<evidence type="ECO:0000313" key="13">
    <source>
        <dbReference type="EMBL" id="VDN82319.1"/>
    </source>
</evidence>
<dbReference type="WBParaSite" id="BPAG_0000113201-mRNA-1">
    <property type="protein sequence ID" value="BPAG_0000113201-mRNA-1"/>
    <property type="gene ID" value="BPAG_0000113201"/>
</dbReference>
<evidence type="ECO:0000256" key="4">
    <source>
        <dbReference type="ARBA" id="ARBA00022475"/>
    </source>
</evidence>
<dbReference type="PANTHER" id="PTHR42985">
    <property type="entry name" value="SODIUM-COUPLED MONOCARBOXYLATE TRANSPORTER"/>
    <property type="match status" value="1"/>
</dbReference>
<dbReference type="InterPro" id="IPR038377">
    <property type="entry name" value="Na/Glc_symporter_sf"/>
</dbReference>
<evidence type="ECO:0000256" key="6">
    <source>
        <dbReference type="ARBA" id="ARBA00022989"/>
    </source>
</evidence>
<proteinExistence type="inferred from homology"/>
<keyword evidence="4" id="KW-1003">Cell membrane</keyword>
<evidence type="ECO:0000256" key="5">
    <source>
        <dbReference type="ARBA" id="ARBA00022692"/>
    </source>
</evidence>
<keyword evidence="14" id="KW-1185">Reference proteome</keyword>
<feature type="transmembrane region" description="Helical" evidence="12">
    <location>
        <begin position="174"/>
        <end position="195"/>
    </location>
</feature>
<evidence type="ECO:0000313" key="15">
    <source>
        <dbReference type="WBParaSite" id="BPAG_0000113201-mRNA-1"/>
    </source>
</evidence>
<accession>A0A0N4SZC2</accession>
<feature type="transmembrane region" description="Helical" evidence="12">
    <location>
        <begin position="32"/>
        <end position="49"/>
    </location>
</feature>
<dbReference type="GO" id="GO:0015293">
    <property type="term" value="F:symporter activity"/>
    <property type="evidence" value="ECO:0007669"/>
    <property type="project" value="TreeGrafter"/>
</dbReference>
<reference evidence="15" key="1">
    <citation type="submission" date="2017-02" db="UniProtKB">
        <authorList>
            <consortium name="WormBaseParasite"/>
        </authorList>
    </citation>
    <scope>IDENTIFICATION</scope>
</reference>
<feature type="transmembrane region" description="Helical" evidence="12">
    <location>
        <begin position="201"/>
        <end position="224"/>
    </location>
</feature>
<keyword evidence="3" id="KW-0813">Transport</keyword>
<protein>
    <submittedName>
        <fullName evidence="15">Sodium-coupled monocarboxylate transporter 2</fullName>
    </submittedName>
</protein>
<dbReference type="InterPro" id="IPR051163">
    <property type="entry name" value="Sodium:Solute_Symporter_SSF"/>
</dbReference>
<comment type="subcellular location">
    <subcellularLocation>
        <location evidence="1">Cell membrane</location>
        <topology evidence="1">Multi-pass membrane protein</topology>
    </subcellularLocation>
</comment>
<feature type="transmembrane region" description="Helical" evidence="12">
    <location>
        <begin position="95"/>
        <end position="118"/>
    </location>
</feature>
<dbReference type="EMBL" id="UZAD01000075">
    <property type="protein sequence ID" value="VDN82319.1"/>
    <property type="molecule type" value="Genomic_DNA"/>
</dbReference>
<evidence type="ECO:0000313" key="14">
    <source>
        <dbReference type="Proteomes" id="UP000278627"/>
    </source>
</evidence>
<dbReference type="GO" id="GO:0005886">
    <property type="term" value="C:plasma membrane"/>
    <property type="evidence" value="ECO:0007669"/>
    <property type="project" value="UniProtKB-SubCell"/>
</dbReference>